<feature type="compositionally biased region" description="Polar residues" evidence="1">
    <location>
        <begin position="56"/>
        <end position="72"/>
    </location>
</feature>
<feature type="region of interest" description="Disordered" evidence="1">
    <location>
        <begin position="50"/>
        <end position="77"/>
    </location>
</feature>
<proteinExistence type="predicted"/>
<dbReference type="Proteomes" id="UP000607653">
    <property type="component" value="Unassembled WGS sequence"/>
</dbReference>
<organism evidence="2 3">
    <name type="scientific">Nelumbo nucifera</name>
    <name type="common">Sacred lotus</name>
    <dbReference type="NCBI Taxonomy" id="4432"/>
    <lineage>
        <taxon>Eukaryota</taxon>
        <taxon>Viridiplantae</taxon>
        <taxon>Streptophyta</taxon>
        <taxon>Embryophyta</taxon>
        <taxon>Tracheophyta</taxon>
        <taxon>Spermatophyta</taxon>
        <taxon>Magnoliopsida</taxon>
        <taxon>Proteales</taxon>
        <taxon>Nelumbonaceae</taxon>
        <taxon>Nelumbo</taxon>
    </lineage>
</organism>
<feature type="region of interest" description="Disordered" evidence="1">
    <location>
        <begin position="1"/>
        <end position="25"/>
    </location>
</feature>
<keyword evidence="3" id="KW-1185">Reference proteome</keyword>
<dbReference type="AlphaFoldDB" id="A0A822Y6J2"/>
<feature type="compositionally biased region" description="Basic and acidic residues" evidence="1">
    <location>
        <begin position="1"/>
        <end position="14"/>
    </location>
</feature>
<feature type="region of interest" description="Disordered" evidence="1">
    <location>
        <begin position="100"/>
        <end position="122"/>
    </location>
</feature>
<comment type="caution">
    <text evidence="2">The sequence shown here is derived from an EMBL/GenBank/DDBJ whole genome shotgun (WGS) entry which is preliminary data.</text>
</comment>
<evidence type="ECO:0000313" key="3">
    <source>
        <dbReference type="Proteomes" id="UP000607653"/>
    </source>
</evidence>
<feature type="compositionally biased region" description="Low complexity" evidence="1">
    <location>
        <begin position="112"/>
        <end position="122"/>
    </location>
</feature>
<reference evidence="2 3" key="1">
    <citation type="journal article" date="2020" name="Mol. Biol. Evol.">
        <title>Distinct Expression and Methylation Patterns for Genes with Different Fates following a Single Whole-Genome Duplication in Flowering Plants.</title>
        <authorList>
            <person name="Shi T."/>
            <person name="Rahmani R.S."/>
            <person name="Gugger P.F."/>
            <person name="Wang M."/>
            <person name="Li H."/>
            <person name="Zhang Y."/>
            <person name="Li Z."/>
            <person name="Wang Q."/>
            <person name="Van de Peer Y."/>
            <person name="Marchal K."/>
            <person name="Chen J."/>
        </authorList>
    </citation>
    <scope>NUCLEOTIDE SEQUENCE [LARGE SCALE GENOMIC DNA]</scope>
    <source>
        <tissue evidence="2">Leaf</tissue>
    </source>
</reference>
<gene>
    <name evidence="2" type="ORF">HUJ06_031082</name>
</gene>
<protein>
    <submittedName>
        <fullName evidence="2">Uncharacterized protein</fullName>
    </submittedName>
</protein>
<evidence type="ECO:0000256" key="1">
    <source>
        <dbReference type="SAM" id="MobiDB-lite"/>
    </source>
</evidence>
<dbReference type="EMBL" id="DUZY01000002">
    <property type="protein sequence ID" value="DAD29614.1"/>
    <property type="molecule type" value="Genomic_DNA"/>
</dbReference>
<sequence>MDEKDIRRQEEEISHPLQRLSPSNMSLDYRVGKNPHWGGSLSLTEYKVSKGDGATDASTQTKESIRRTNGQETHIRGVSIDNGSLELEANLNHKNQALQVKENSEHCREEISPPSSSSTSSS</sequence>
<feature type="compositionally biased region" description="Basic and acidic residues" evidence="1">
    <location>
        <begin position="102"/>
        <end position="111"/>
    </location>
</feature>
<name>A0A822Y6J2_NELNU</name>
<accession>A0A822Y6J2</accession>
<evidence type="ECO:0000313" key="2">
    <source>
        <dbReference type="EMBL" id="DAD29614.1"/>
    </source>
</evidence>